<dbReference type="Proteomes" id="UP000310689">
    <property type="component" value="Unassembled WGS sequence"/>
</dbReference>
<dbReference type="Gene3D" id="3.30.900.10">
    <property type="entry name" value="HORMA domain"/>
    <property type="match status" value="1"/>
</dbReference>
<name>A0A4T0JCE0_WALIC</name>
<dbReference type="SUPFAM" id="SSF56019">
    <property type="entry name" value="The spindle assembly checkpoint protein mad2"/>
    <property type="match status" value="1"/>
</dbReference>
<organism evidence="3 4">
    <name type="scientific">Wallemia ichthyophaga</name>
    <dbReference type="NCBI Taxonomy" id="245174"/>
    <lineage>
        <taxon>Eukaryota</taxon>
        <taxon>Fungi</taxon>
        <taxon>Dikarya</taxon>
        <taxon>Basidiomycota</taxon>
        <taxon>Wallemiomycotina</taxon>
        <taxon>Wallemiomycetes</taxon>
        <taxon>Wallemiales</taxon>
        <taxon>Wallemiaceae</taxon>
        <taxon>Wallemia</taxon>
    </lineage>
</organism>
<evidence type="ECO:0000259" key="2">
    <source>
        <dbReference type="PROSITE" id="PS50815"/>
    </source>
</evidence>
<dbReference type="EMBL" id="SPOI01000085">
    <property type="protein sequence ID" value="TIB37931.1"/>
    <property type="molecule type" value="Genomic_DNA"/>
</dbReference>
<sequence length="207" mass="23432">MVDSTQENSLSYNENVELIGDIIEISLHSILQIRQVYPQFTFERKQKWGAIVYKSRVAVVQSYIAELIRCVKVELHEDNVENVIILIKNTQDVPIERFIFNISNVVAGEIPENLKDEEFVGGLKKSEIGNYARSILVRLSSLDAMLEPISEQEDLTFAVLLEMKDDITQDNKAWMATANTPSGSEIIPIRGLDTGIINVKLLCQELH</sequence>
<reference evidence="3 4" key="1">
    <citation type="submission" date="2019-03" db="EMBL/GenBank/DDBJ databases">
        <title>Sequencing 23 genomes of Wallemia ichthyophaga.</title>
        <authorList>
            <person name="Gostincar C."/>
        </authorList>
    </citation>
    <scope>NUCLEOTIDE SEQUENCE [LARGE SCALE GENOMIC DNA]</scope>
    <source>
        <strain evidence="3 4">EXF-6200</strain>
    </source>
</reference>
<gene>
    <name evidence="3" type="ORF">E3P86_01982</name>
</gene>
<evidence type="ECO:0000313" key="4">
    <source>
        <dbReference type="Proteomes" id="UP000310689"/>
    </source>
</evidence>
<comment type="caution">
    <text evidence="3">The sequence shown here is derived from an EMBL/GenBank/DDBJ whole genome shotgun (WGS) entry which is preliminary data.</text>
</comment>
<dbReference type="InterPro" id="IPR003511">
    <property type="entry name" value="HORMA_dom"/>
</dbReference>
<dbReference type="InterPro" id="IPR045091">
    <property type="entry name" value="Mad2-like"/>
</dbReference>
<accession>A0A4T0JCE0</accession>
<dbReference type="Pfam" id="PF02301">
    <property type="entry name" value="HORMA"/>
    <property type="match status" value="1"/>
</dbReference>
<dbReference type="PANTHER" id="PTHR11842:SF10">
    <property type="entry name" value="MITOTIC SPINDLE ASSEMBLY CHECKPOINT PROTEIN MAD2B"/>
    <property type="match status" value="1"/>
</dbReference>
<proteinExistence type="inferred from homology"/>
<evidence type="ECO:0000313" key="3">
    <source>
        <dbReference type="EMBL" id="TIB37931.1"/>
    </source>
</evidence>
<dbReference type="AlphaFoldDB" id="A0A4T0JCE0"/>
<comment type="similarity">
    <text evidence="1">Belongs to the MAD2 family.</text>
</comment>
<evidence type="ECO:0000256" key="1">
    <source>
        <dbReference type="ARBA" id="ARBA00010348"/>
    </source>
</evidence>
<dbReference type="PROSITE" id="PS50815">
    <property type="entry name" value="HORMA"/>
    <property type="match status" value="1"/>
</dbReference>
<dbReference type="InterPro" id="IPR036570">
    <property type="entry name" value="HORMA_dom_sf"/>
</dbReference>
<dbReference type="PANTHER" id="PTHR11842">
    <property type="entry name" value="MITOTIC SPINDLE ASSEMBLY CHECKPOINT PROTEIN MAD2"/>
    <property type="match status" value="1"/>
</dbReference>
<dbReference type="GO" id="GO:0016035">
    <property type="term" value="C:zeta DNA polymerase complex"/>
    <property type="evidence" value="ECO:0007669"/>
    <property type="project" value="TreeGrafter"/>
</dbReference>
<protein>
    <recommendedName>
        <fullName evidence="2">HORMA domain-containing protein</fullName>
    </recommendedName>
</protein>
<feature type="domain" description="HORMA" evidence="2">
    <location>
        <begin position="13"/>
        <end position="203"/>
    </location>
</feature>